<feature type="compositionally biased region" description="Low complexity" evidence="1">
    <location>
        <begin position="214"/>
        <end position="226"/>
    </location>
</feature>
<dbReference type="AlphaFoldDB" id="A0A7J0FRC1"/>
<keyword evidence="3" id="KW-1185">Reference proteome</keyword>
<evidence type="ECO:0000256" key="1">
    <source>
        <dbReference type="SAM" id="MobiDB-lite"/>
    </source>
</evidence>
<name>A0A7J0FRC1_9ERIC</name>
<protein>
    <submittedName>
        <fullName evidence="2">Uncharacterized protein</fullName>
    </submittedName>
</protein>
<dbReference type="Proteomes" id="UP000585474">
    <property type="component" value="Unassembled WGS sequence"/>
</dbReference>
<accession>A0A7J0FRC1</accession>
<dbReference type="EMBL" id="BJWL01000014">
    <property type="protein sequence ID" value="GFZ00947.1"/>
    <property type="molecule type" value="Genomic_DNA"/>
</dbReference>
<comment type="caution">
    <text evidence="2">The sequence shown here is derived from an EMBL/GenBank/DDBJ whole genome shotgun (WGS) entry which is preliminary data.</text>
</comment>
<feature type="compositionally biased region" description="Basic and acidic residues" evidence="1">
    <location>
        <begin position="194"/>
        <end position="209"/>
    </location>
</feature>
<reference evidence="2 3" key="1">
    <citation type="submission" date="2019-07" db="EMBL/GenBank/DDBJ databases">
        <title>De Novo Assembly of kiwifruit Actinidia rufa.</title>
        <authorList>
            <person name="Sugita-Konishi S."/>
            <person name="Sato K."/>
            <person name="Mori E."/>
            <person name="Abe Y."/>
            <person name="Kisaki G."/>
            <person name="Hamano K."/>
            <person name="Suezawa K."/>
            <person name="Otani M."/>
            <person name="Fukuda T."/>
            <person name="Manabe T."/>
            <person name="Gomi K."/>
            <person name="Tabuchi M."/>
            <person name="Akimitsu K."/>
            <person name="Kataoka I."/>
        </authorList>
    </citation>
    <scope>NUCLEOTIDE SEQUENCE [LARGE SCALE GENOMIC DNA]</scope>
    <source>
        <strain evidence="3">cv. Fuchu</strain>
    </source>
</reference>
<feature type="compositionally biased region" description="Polar residues" evidence="1">
    <location>
        <begin position="1"/>
        <end position="10"/>
    </location>
</feature>
<feature type="region of interest" description="Disordered" evidence="1">
    <location>
        <begin position="1"/>
        <end position="45"/>
    </location>
</feature>
<feature type="region of interest" description="Disordered" evidence="1">
    <location>
        <begin position="194"/>
        <end position="248"/>
    </location>
</feature>
<feature type="compositionally biased region" description="Polar residues" evidence="1">
    <location>
        <begin position="227"/>
        <end position="242"/>
    </location>
</feature>
<sequence>MTTDVTQYPSSPKEDLFDNEGDPSDNEVSPSVDTRPPLERETNIMTQGAWGSKGFEIVSTPTLVTYCLLLTEIEQQRFNQISGMLERGQFYPIKDVLCSKSFLRSFALDSGKMVSSDGDNAKEKPVGDVAHVASERVSPTFLEMTPPRLLGGNIWQPFLGLESGSPSSSSSSSSEAWSDPVLPLSSNWMGKQVADAEKKGPMPPLEDKKKKGPAAKASAKSKVTSSQATTLAAVSREGTSANPGVDLGLNVSVLENPRVAEKLI</sequence>
<evidence type="ECO:0000313" key="3">
    <source>
        <dbReference type="Proteomes" id="UP000585474"/>
    </source>
</evidence>
<gene>
    <name evidence="2" type="ORF">Acr_14g0005820</name>
</gene>
<organism evidence="2 3">
    <name type="scientific">Actinidia rufa</name>
    <dbReference type="NCBI Taxonomy" id="165716"/>
    <lineage>
        <taxon>Eukaryota</taxon>
        <taxon>Viridiplantae</taxon>
        <taxon>Streptophyta</taxon>
        <taxon>Embryophyta</taxon>
        <taxon>Tracheophyta</taxon>
        <taxon>Spermatophyta</taxon>
        <taxon>Magnoliopsida</taxon>
        <taxon>eudicotyledons</taxon>
        <taxon>Gunneridae</taxon>
        <taxon>Pentapetalae</taxon>
        <taxon>asterids</taxon>
        <taxon>Ericales</taxon>
        <taxon>Actinidiaceae</taxon>
        <taxon>Actinidia</taxon>
    </lineage>
</organism>
<evidence type="ECO:0000313" key="2">
    <source>
        <dbReference type="EMBL" id="GFZ00947.1"/>
    </source>
</evidence>
<proteinExistence type="predicted"/>